<evidence type="ECO:0000313" key="1">
    <source>
        <dbReference type="EMBL" id="GAG96225.1"/>
    </source>
</evidence>
<reference evidence="1" key="1">
    <citation type="journal article" date="2014" name="Front. Microbiol.">
        <title>High frequency of phylogenetically diverse reductive dehalogenase-homologous genes in deep subseafloor sedimentary metagenomes.</title>
        <authorList>
            <person name="Kawai M."/>
            <person name="Futagami T."/>
            <person name="Toyoda A."/>
            <person name="Takaki Y."/>
            <person name="Nishi S."/>
            <person name="Hori S."/>
            <person name="Arai W."/>
            <person name="Tsubouchi T."/>
            <person name="Morono Y."/>
            <person name="Uchiyama I."/>
            <person name="Ito T."/>
            <person name="Fujiyama A."/>
            <person name="Inagaki F."/>
            <person name="Takami H."/>
        </authorList>
    </citation>
    <scope>NUCLEOTIDE SEQUENCE</scope>
    <source>
        <strain evidence="1">Expedition CK06-06</strain>
    </source>
</reference>
<organism evidence="1">
    <name type="scientific">marine sediment metagenome</name>
    <dbReference type="NCBI Taxonomy" id="412755"/>
    <lineage>
        <taxon>unclassified sequences</taxon>
        <taxon>metagenomes</taxon>
        <taxon>ecological metagenomes</taxon>
    </lineage>
</organism>
<protein>
    <submittedName>
        <fullName evidence="1">Uncharacterized protein</fullName>
    </submittedName>
</protein>
<accession>X1BMK2</accession>
<proteinExistence type="predicted"/>
<sequence length="90" mass="10490">MDKYLAGQIFLKQIKKKQLNEFIEPLNKLLSYKKVSDFTINTDEDTLYFEPIINNIGFFASIGNGNDIFEIKHLLAKNKEKLRELLHAES</sequence>
<gene>
    <name evidence="1" type="ORF">S01H4_41053</name>
</gene>
<dbReference type="EMBL" id="BART01022427">
    <property type="protein sequence ID" value="GAG96225.1"/>
    <property type="molecule type" value="Genomic_DNA"/>
</dbReference>
<comment type="caution">
    <text evidence="1">The sequence shown here is derived from an EMBL/GenBank/DDBJ whole genome shotgun (WGS) entry which is preliminary data.</text>
</comment>
<name>X1BMK2_9ZZZZ</name>
<dbReference type="AlphaFoldDB" id="X1BMK2"/>